<keyword evidence="1 3" id="KW-0808">Transferase</keyword>
<keyword evidence="4" id="KW-1185">Reference proteome</keyword>
<dbReference type="SUPFAM" id="SSF55729">
    <property type="entry name" value="Acyl-CoA N-acyltransferases (Nat)"/>
    <property type="match status" value="1"/>
</dbReference>
<name>A0A498RE69_9FIRM</name>
<feature type="domain" description="N-acetyltransferase" evidence="2">
    <location>
        <begin position="3"/>
        <end position="150"/>
    </location>
</feature>
<evidence type="ECO:0000313" key="3">
    <source>
        <dbReference type="EMBL" id="VBB08373.1"/>
    </source>
</evidence>
<dbReference type="Pfam" id="PF00583">
    <property type="entry name" value="Acetyltransf_1"/>
    <property type="match status" value="1"/>
</dbReference>
<dbReference type="InterPro" id="IPR016181">
    <property type="entry name" value="Acyl_CoA_acyltransferase"/>
</dbReference>
<sequence length="150" mass="17280">MNFIYTDGRNQDFVKLCRLLDDYLNEIAGGEEKRAQYIQYNTLEDIHDVVLVYDEENPVGCASFKLYQNGVAEVKRVFLKKEYRGKGISKQLMSLLEKRASEKGFCKLVLETGAPLVEAIGLYNQIGYSVMENYGQYKELKDSICMQKHL</sequence>
<dbReference type="PROSITE" id="PS51186">
    <property type="entry name" value="GNAT"/>
    <property type="match status" value="1"/>
</dbReference>
<protein>
    <submittedName>
        <fullName evidence="3">Acyl-coa n-acyltransferase</fullName>
    </submittedName>
</protein>
<reference evidence="3 4" key="1">
    <citation type="submission" date="2018-06" db="EMBL/GenBank/DDBJ databases">
        <authorList>
            <person name="Strepis N."/>
        </authorList>
    </citation>
    <scope>NUCLEOTIDE SEQUENCE [LARGE SCALE GENOMIC DNA]</scope>
    <source>
        <strain evidence="3">LUCI</strain>
    </source>
</reference>
<dbReference type="GO" id="GO:0008080">
    <property type="term" value="F:N-acetyltransferase activity"/>
    <property type="evidence" value="ECO:0007669"/>
    <property type="project" value="InterPro"/>
</dbReference>
<proteinExistence type="predicted"/>
<dbReference type="RefSeq" id="WP_122629276.1">
    <property type="nucleotide sequence ID" value="NZ_UPPP01000088.1"/>
</dbReference>
<dbReference type="AlphaFoldDB" id="A0A498RE69"/>
<dbReference type="EMBL" id="UPPP01000088">
    <property type="protein sequence ID" value="VBB08373.1"/>
    <property type="molecule type" value="Genomic_DNA"/>
</dbReference>
<dbReference type="CDD" id="cd04301">
    <property type="entry name" value="NAT_SF"/>
    <property type="match status" value="1"/>
</dbReference>
<dbReference type="Proteomes" id="UP000277811">
    <property type="component" value="Unassembled WGS sequence"/>
</dbReference>
<evidence type="ECO:0000259" key="2">
    <source>
        <dbReference type="PROSITE" id="PS51186"/>
    </source>
</evidence>
<organism evidence="3 4">
    <name type="scientific">Lucifera butyrica</name>
    <dbReference type="NCBI Taxonomy" id="1351585"/>
    <lineage>
        <taxon>Bacteria</taxon>
        <taxon>Bacillati</taxon>
        <taxon>Bacillota</taxon>
        <taxon>Negativicutes</taxon>
        <taxon>Veillonellales</taxon>
        <taxon>Veillonellaceae</taxon>
        <taxon>Lucifera</taxon>
    </lineage>
</organism>
<accession>A0A498RE69</accession>
<keyword evidence="3" id="KW-0012">Acyltransferase</keyword>
<dbReference type="OrthoDB" id="9796171at2"/>
<dbReference type="InterPro" id="IPR050769">
    <property type="entry name" value="NAT_camello-type"/>
</dbReference>
<dbReference type="Gene3D" id="3.40.630.30">
    <property type="match status" value="1"/>
</dbReference>
<gene>
    <name evidence="3" type="ORF">LUCI_3645</name>
</gene>
<dbReference type="PANTHER" id="PTHR13947:SF37">
    <property type="entry name" value="LD18367P"/>
    <property type="match status" value="1"/>
</dbReference>
<evidence type="ECO:0000313" key="4">
    <source>
        <dbReference type="Proteomes" id="UP000277811"/>
    </source>
</evidence>
<dbReference type="InterPro" id="IPR000182">
    <property type="entry name" value="GNAT_dom"/>
</dbReference>
<evidence type="ECO:0000256" key="1">
    <source>
        <dbReference type="ARBA" id="ARBA00022679"/>
    </source>
</evidence>
<dbReference type="PANTHER" id="PTHR13947">
    <property type="entry name" value="GNAT FAMILY N-ACETYLTRANSFERASE"/>
    <property type="match status" value="1"/>
</dbReference>